<evidence type="ECO:0000313" key="2">
    <source>
        <dbReference type="EMBL" id="KRG87678.1"/>
    </source>
</evidence>
<evidence type="ECO:0000256" key="1">
    <source>
        <dbReference type="SAM" id="MobiDB-lite"/>
    </source>
</evidence>
<dbReference type="AlphaFoldDB" id="A0A0R0EBT3"/>
<organism evidence="2 3">
    <name type="scientific">Stenotrophomonas daejeonensis</name>
    <dbReference type="NCBI Taxonomy" id="659018"/>
    <lineage>
        <taxon>Bacteria</taxon>
        <taxon>Pseudomonadati</taxon>
        <taxon>Pseudomonadota</taxon>
        <taxon>Gammaproteobacteria</taxon>
        <taxon>Lysobacterales</taxon>
        <taxon>Lysobacteraceae</taxon>
        <taxon>Stenotrophomonas</taxon>
    </lineage>
</organism>
<dbReference type="RefSeq" id="WP_057639873.1">
    <property type="nucleotide sequence ID" value="NZ_LDJP01000016.1"/>
</dbReference>
<dbReference type="PATRIC" id="fig|659018.3.peg.582"/>
<sequence length="137" mass="14351">MRQPHLHRRLPAATRLRAGLRASVLVLLAVFSMLLPQWQGLALPMAAATLAGGTYAGGEEAPAREFAEEQAPAKLRRAAPLQASRAAASHPAPALPPARMAGAEPVVLSSVPAVPSACPPATPLRWRRQRGQAPPLA</sequence>
<keyword evidence="3" id="KW-1185">Reference proteome</keyword>
<feature type="region of interest" description="Disordered" evidence="1">
    <location>
        <begin position="116"/>
        <end position="137"/>
    </location>
</feature>
<proteinExistence type="predicted"/>
<feature type="compositionally biased region" description="Low complexity" evidence="1">
    <location>
        <begin position="78"/>
        <end position="97"/>
    </location>
</feature>
<dbReference type="EMBL" id="LDJP01000016">
    <property type="protein sequence ID" value="KRG87678.1"/>
    <property type="molecule type" value="Genomic_DNA"/>
</dbReference>
<dbReference type="Proteomes" id="UP000050940">
    <property type="component" value="Unassembled WGS sequence"/>
</dbReference>
<reference evidence="2 3" key="1">
    <citation type="submission" date="2015-05" db="EMBL/GenBank/DDBJ databases">
        <title>Genome sequencing and analysis of members of genus Stenotrophomonas.</title>
        <authorList>
            <person name="Patil P.P."/>
            <person name="Midha S."/>
            <person name="Patil P.B."/>
        </authorList>
    </citation>
    <scope>NUCLEOTIDE SEQUENCE [LARGE SCALE GENOMIC DNA]</scope>
    <source>
        <strain evidence="2 3">JCM 16244</strain>
    </source>
</reference>
<accession>A0A0R0EBT3</accession>
<evidence type="ECO:0000313" key="3">
    <source>
        <dbReference type="Proteomes" id="UP000050940"/>
    </source>
</evidence>
<comment type="caution">
    <text evidence="2">The sequence shown here is derived from an EMBL/GenBank/DDBJ whole genome shotgun (WGS) entry which is preliminary data.</text>
</comment>
<feature type="region of interest" description="Disordered" evidence="1">
    <location>
        <begin position="60"/>
        <end position="97"/>
    </location>
</feature>
<protein>
    <submittedName>
        <fullName evidence="2">Uncharacterized protein</fullName>
    </submittedName>
</protein>
<gene>
    <name evidence="2" type="ORF">ABB34_03550</name>
</gene>
<name>A0A0R0EBT3_9GAMM</name>